<organism evidence="2 3">
    <name type="scientific">Halapricum hydrolyticum</name>
    <dbReference type="NCBI Taxonomy" id="2979991"/>
    <lineage>
        <taxon>Archaea</taxon>
        <taxon>Methanobacteriati</taxon>
        <taxon>Methanobacteriota</taxon>
        <taxon>Stenosarchaea group</taxon>
        <taxon>Halobacteria</taxon>
        <taxon>Halobacteriales</taxon>
        <taxon>Haloarculaceae</taxon>
        <taxon>Halapricum</taxon>
    </lineage>
</organism>
<keyword evidence="1" id="KW-1133">Transmembrane helix</keyword>
<keyword evidence="1" id="KW-0812">Transmembrane</keyword>
<sequence>MIVGLEMIDLEFVYVIAEGVPSTIGVGLTFAIAVAIGIAGGLFVGDYYEHHLRDRVTDRSRLRSALAARRAVPGLPTPRVQFPLTTPLLASARRRSAPAGN</sequence>
<name>A0ABT2Q4V2_9EURY</name>
<dbReference type="Proteomes" id="UP001208186">
    <property type="component" value="Unassembled WGS sequence"/>
</dbReference>
<keyword evidence="3" id="KW-1185">Reference proteome</keyword>
<proteinExistence type="predicted"/>
<evidence type="ECO:0000313" key="2">
    <source>
        <dbReference type="EMBL" id="MCU4718891.1"/>
    </source>
</evidence>
<comment type="caution">
    <text evidence="2">The sequence shown here is derived from an EMBL/GenBank/DDBJ whole genome shotgun (WGS) entry which is preliminary data.</text>
</comment>
<evidence type="ECO:0000313" key="3">
    <source>
        <dbReference type="Proteomes" id="UP001208186"/>
    </source>
</evidence>
<dbReference type="EMBL" id="JAOPKC010000016">
    <property type="protein sequence ID" value="MCU4718891.1"/>
    <property type="molecule type" value="Genomic_DNA"/>
</dbReference>
<protein>
    <submittedName>
        <fullName evidence="2">Uncharacterized protein</fullName>
    </submittedName>
</protein>
<accession>A0ABT2Q4V2</accession>
<reference evidence="3" key="1">
    <citation type="submission" date="2023-07" db="EMBL/GenBank/DDBJ databases">
        <title>Enrichment on poylsaccharides allowed isolation of novel metabolic and taxonomic groups of Haloarchaea.</title>
        <authorList>
            <person name="Sorokin D.Y."/>
            <person name="Elcheninov A.G."/>
            <person name="Khizhniak T.V."/>
            <person name="Kolganova T.V."/>
            <person name="Kublanov I.V."/>
        </authorList>
    </citation>
    <scope>NUCLEOTIDE SEQUENCE [LARGE SCALE GENOMIC DNA]</scope>
    <source>
        <strain evidence="3">HArc-curdl5-1</strain>
    </source>
</reference>
<gene>
    <name evidence="2" type="ORF">OB916_12590</name>
</gene>
<keyword evidence="1" id="KW-0472">Membrane</keyword>
<feature type="transmembrane region" description="Helical" evidence="1">
    <location>
        <begin position="20"/>
        <end position="45"/>
    </location>
</feature>
<evidence type="ECO:0000256" key="1">
    <source>
        <dbReference type="SAM" id="Phobius"/>
    </source>
</evidence>